<dbReference type="InterPro" id="IPR004837">
    <property type="entry name" value="NaCa_Exmemb"/>
</dbReference>
<evidence type="ECO:0000313" key="11">
    <source>
        <dbReference type="Proteomes" id="UP000179807"/>
    </source>
</evidence>
<feature type="domain" description="Sodium/calcium exchanger membrane region" evidence="8">
    <location>
        <begin position="469"/>
        <end position="616"/>
    </location>
</feature>
<dbReference type="Pfam" id="PF03733">
    <property type="entry name" value="YccF"/>
    <property type="match status" value="1"/>
</dbReference>
<keyword evidence="2" id="KW-0813">Transport</keyword>
<evidence type="ECO:0000256" key="4">
    <source>
        <dbReference type="ARBA" id="ARBA00022989"/>
    </source>
</evidence>
<dbReference type="Gene3D" id="1.20.1420.30">
    <property type="entry name" value="NCX, central ion-binding region"/>
    <property type="match status" value="1"/>
</dbReference>
<dbReference type="GO" id="GO:0005774">
    <property type="term" value="C:vacuolar membrane"/>
    <property type="evidence" value="ECO:0007669"/>
    <property type="project" value="UniProtKB-ARBA"/>
</dbReference>
<feature type="transmembrane region" description="Helical" evidence="7">
    <location>
        <begin position="350"/>
        <end position="368"/>
    </location>
</feature>
<proteinExistence type="predicted"/>
<feature type="transmembrane region" description="Helical" evidence="7">
    <location>
        <begin position="538"/>
        <end position="560"/>
    </location>
</feature>
<dbReference type="PANTHER" id="PTHR31503">
    <property type="entry name" value="VACUOLAR CALCIUM ION TRANSPORTER"/>
    <property type="match status" value="1"/>
</dbReference>
<feature type="transmembrane region" description="Helical" evidence="7">
    <location>
        <begin position="68"/>
        <end position="94"/>
    </location>
</feature>
<dbReference type="EMBL" id="MLAK01000755">
    <property type="protein sequence ID" value="OHT05512.1"/>
    <property type="molecule type" value="Genomic_DNA"/>
</dbReference>
<evidence type="ECO:0000256" key="6">
    <source>
        <dbReference type="ARBA" id="ARBA00023136"/>
    </source>
</evidence>
<feature type="transmembrane region" description="Helical" evidence="7">
    <location>
        <begin position="566"/>
        <end position="586"/>
    </location>
</feature>
<feature type="transmembrane region" description="Helical" evidence="7">
    <location>
        <begin position="419"/>
        <end position="439"/>
    </location>
</feature>
<dbReference type="VEuPathDB" id="TrichDB:TRFO_26705"/>
<comment type="subcellular location">
    <subcellularLocation>
        <location evidence="1">Endomembrane system</location>
        <topology evidence="1">Multi-pass membrane protein</topology>
    </subcellularLocation>
</comment>
<feature type="transmembrane region" description="Helical" evidence="7">
    <location>
        <begin position="217"/>
        <end position="234"/>
    </location>
</feature>
<reference evidence="10" key="1">
    <citation type="submission" date="2016-10" db="EMBL/GenBank/DDBJ databases">
        <authorList>
            <person name="Benchimol M."/>
            <person name="Almeida L.G."/>
            <person name="Vasconcelos A.T."/>
            <person name="Perreira-Neves A."/>
            <person name="Rosa I.A."/>
            <person name="Tasca T."/>
            <person name="Bogo M.R."/>
            <person name="de Souza W."/>
        </authorList>
    </citation>
    <scope>NUCLEOTIDE SEQUENCE [LARGE SCALE GENOMIC DNA]</scope>
    <source>
        <strain evidence="10">K</strain>
    </source>
</reference>
<dbReference type="GO" id="GO:0015369">
    <property type="term" value="F:calcium:proton antiporter activity"/>
    <property type="evidence" value="ECO:0007669"/>
    <property type="project" value="TreeGrafter"/>
</dbReference>
<feature type="transmembrane region" description="Helical" evidence="7">
    <location>
        <begin position="598"/>
        <end position="617"/>
    </location>
</feature>
<dbReference type="RefSeq" id="XP_068358648.1">
    <property type="nucleotide sequence ID" value="XM_068505112.1"/>
</dbReference>
<keyword evidence="4 7" id="KW-1133">Transmembrane helix</keyword>
<dbReference type="GO" id="GO:0012505">
    <property type="term" value="C:endomembrane system"/>
    <property type="evidence" value="ECO:0007669"/>
    <property type="project" value="UniProtKB-SubCell"/>
</dbReference>
<keyword evidence="5" id="KW-0406">Ion transport</keyword>
<accession>A0A1J4K3U7</accession>
<evidence type="ECO:0000259" key="8">
    <source>
        <dbReference type="Pfam" id="PF01699"/>
    </source>
</evidence>
<dbReference type="InterPro" id="IPR044880">
    <property type="entry name" value="NCX_ion-bd_dom_sf"/>
</dbReference>
<dbReference type="OrthoDB" id="16982at2759"/>
<keyword evidence="3 7" id="KW-0812">Transmembrane</keyword>
<evidence type="ECO:0000256" key="3">
    <source>
        <dbReference type="ARBA" id="ARBA00022692"/>
    </source>
</evidence>
<dbReference type="AlphaFoldDB" id="A0A1J4K3U7"/>
<dbReference type="InterPro" id="IPR004713">
    <property type="entry name" value="CaH_exchang"/>
</dbReference>
<protein>
    <submittedName>
        <fullName evidence="10">Sodium/calcium exchanger protein</fullName>
    </submittedName>
</protein>
<dbReference type="InterPro" id="IPR005185">
    <property type="entry name" value="YccF"/>
</dbReference>
<comment type="caution">
    <text evidence="10">The sequence shown here is derived from an EMBL/GenBank/DDBJ whole genome shotgun (WGS) entry which is preliminary data.</text>
</comment>
<feature type="transmembrane region" description="Helical" evidence="7">
    <location>
        <begin position="507"/>
        <end position="526"/>
    </location>
</feature>
<feature type="transmembrane region" description="Helical" evidence="7">
    <location>
        <begin position="246"/>
        <end position="264"/>
    </location>
</feature>
<organism evidence="10 11">
    <name type="scientific">Tritrichomonas foetus</name>
    <dbReference type="NCBI Taxonomy" id="1144522"/>
    <lineage>
        <taxon>Eukaryota</taxon>
        <taxon>Metamonada</taxon>
        <taxon>Parabasalia</taxon>
        <taxon>Tritrichomonadida</taxon>
        <taxon>Tritrichomonadidae</taxon>
        <taxon>Tritrichomonas</taxon>
    </lineage>
</organism>
<evidence type="ECO:0000259" key="9">
    <source>
        <dbReference type="Pfam" id="PF03733"/>
    </source>
</evidence>
<keyword evidence="6 7" id="KW-0472">Membrane</keyword>
<dbReference type="PANTHER" id="PTHR31503:SF10">
    <property type="entry name" value="VNX1 PROTEIN"/>
    <property type="match status" value="1"/>
</dbReference>
<dbReference type="GO" id="GO:0006874">
    <property type="term" value="P:intracellular calcium ion homeostasis"/>
    <property type="evidence" value="ECO:0007669"/>
    <property type="project" value="TreeGrafter"/>
</dbReference>
<evidence type="ECO:0000256" key="5">
    <source>
        <dbReference type="ARBA" id="ARBA00023065"/>
    </source>
</evidence>
<feature type="domain" description="Inner membrane component" evidence="9">
    <location>
        <begin position="67"/>
        <end position="114"/>
    </location>
</feature>
<dbReference type="GeneID" id="94839816"/>
<evidence type="ECO:0000256" key="7">
    <source>
        <dbReference type="SAM" id="Phobius"/>
    </source>
</evidence>
<dbReference type="Pfam" id="PF01699">
    <property type="entry name" value="Na_Ca_ex"/>
    <property type="match status" value="2"/>
</dbReference>
<feature type="transmembrane region" description="Helical" evidence="7">
    <location>
        <begin position="309"/>
        <end position="330"/>
    </location>
</feature>
<feature type="transmembrane region" description="Helical" evidence="7">
    <location>
        <begin position="276"/>
        <end position="297"/>
    </location>
</feature>
<evidence type="ECO:0000313" key="10">
    <source>
        <dbReference type="EMBL" id="OHT05512.1"/>
    </source>
</evidence>
<feature type="domain" description="Sodium/calcium exchanger membrane region" evidence="8">
    <location>
        <begin position="249"/>
        <end position="364"/>
    </location>
</feature>
<keyword evidence="11" id="KW-1185">Reference proteome</keyword>
<name>A0A1J4K3U7_9EUKA</name>
<evidence type="ECO:0000256" key="2">
    <source>
        <dbReference type="ARBA" id="ARBA00022448"/>
    </source>
</evidence>
<sequence length="620" mass="70081">MLTSDKPIETAQSQNQLPKFKQSNLSRHNSELIEPRVVFGVRPRTKTGNTFQPPPMVEHLNYISFPNILWAVLVGWWLALFIFILGLLMCLTICGWRIGVRCFKLAKFIAYPFGYYGYYDKSPKPNMFVRILFYFFASIIFVIPCVLGAFVSWEILFYIPMSKFLINVIKVVFQNIHRLKFGRLLHHNPKPGRFPALLTYRCGSFMYFRYSIFEMEAIYLNLFPFVIICLYLGYLAKETSPLREPVTGTFISIIASIPCMYIIGVCTEIISGRSGLVLGSLINAGFTGLVELILFYFSIRQGLGDVVRAAVTGAFLMNLLVIPGLSMLAAGIKWKEVKLNRKVQSVSGTFLFLAIVAVFFPAVFYGLYEHKTIVCTECNGVEGVYYLAMDSNVNCTQCNMTKMDNLDMDEVYTSMAKPLMYTVSCLMPVVYAMGLFFSLKTHKYIYDQFEQEQQGEEDTGGHIKTWVCVVMLLVSCVLFSIVCEILTDVIPGAISKMGLTERFVGLVFYTLVPAVAEFMNAIRFALEGNMGLSLEIGNQGAMVVSLIQMPALVLMSAIMGQSTGKGSFTLMFEMIDVFAVIISVLLRNQMLMENSINYFTGFAFLVIFLLITVVYYFDPW</sequence>
<feature type="transmembrane region" description="Helical" evidence="7">
    <location>
        <begin position="131"/>
        <end position="149"/>
    </location>
</feature>
<feature type="transmembrane region" description="Helical" evidence="7">
    <location>
        <begin position="466"/>
        <end position="487"/>
    </location>
</feature>
<evidence type="ECO:0000256" key="1">
    <source>
        <dbReference type="ARBA" id="ARBA00004127"/>
    </source>
</evidence>
<gene>
    <name evidence="10" type="ORF">TRFO_26705</name>
</gene>
<dbReference type="Proteomes" id="UP000179807">
    <property type="component" value="Unassembled WGS sequence"/>
</dbReference>